<feature type="domain" description="Type I restriction enzyme HindI endonuclease subunit-like C-terminal" evidence="1">
    <location>
        <begin position="28"/>
        <end position="120"/>
    </location>
</feature>
<sequence length="128" mass="15291">MNRKNDGQILPELDELTALEYLVDDKITKRELFHDEYTFYQLLKSNPMLEHDIDERVLISMAVELTDKLKKSIIPDWQNNQTYKARIILMVQIILKNYHYPVSENNFIIDQIINLADVFTNSWQSRLF</sequence>
<dbReference type="InterPro" id="IPR021810">
    <property type="entry name" value="T1RH-like_C"/>
</dbReference>
<dbReference type="AlphaFoldDB" id="N9SN47"/>
<dbReference type="RefSeq" id="WP_005204752.1">
    <property type="nucleotide sequence ID" value="NZ_KB850072.1"/>
</dbReference>
<gene>
    <name evidence="2" type="ORF">F902_03131</name>
</gene>
<keyword evidence="3" id="KW-1185">Reference proteome</keyword>
<evidence type="ECO:0000313" key="3">
    <source>
        <dbReference type="Proteomes" id="UP000013084"/>
    </source>
</evidence>
<name>N9SN47_9GAMM</name>
<dbReference type="PATRIC" id="fig|1217700.3.peg.3047"/>
<reference evidence="2 3" key="1">
    <citation type="submission" date="2013-02" db="EMBL/GenBank/DDBJ databases">
        <title>The Genome Sequence of Acinetobacter sp. CIP 70.18.</title>
        <authorList>
            <consortium name="The Broad Institute Genome Sequencing Platform"/>
            <consortium name="The Broad Institute Genome Sequencing Center for Infectious Disease"/>
            <person name="Cerqueira G."/>
            <person name="Feldgarden M."/>
            <person name="Courvalin P."/>
            <person name="Perichon B."/>
            <person name="Grillot-Courvalin C."/>
            <person name="Clermont D."/>
            <person name="Rocha E."/>
            <person name="Yoon E.-J."/>
            <person name="Nemec A."/>
            <person name="Walker B."/>
            <person name="Young S.K."/>
            <person name="Zeng Q."/>
            <person name="Gargeya S."/>
            <person name="Fitzgerald M."/>
            <person name="Haas B."/>
            <person name="Abouelleil A."/>
            <person name="Alvarado L."/>
            <person name="Arachchi H.M."/>
            <person name="Berlin A.M."/>
            <person name="Chapman S.B."/>
            <person name="Dewar J."/>
            <person name="Goldberg J."/>
            <person name="Griggs A."/>
            <person name="Gujja S."/>
            <person name="Hansen M."/>
            <person name="Howarth C."/>
            <person name="Imamovic A."/>
            <person name="Larimer J."/>
            <person name="McCowan C."/>
            <person name="Murphy C."/>
            <person name="Neiman D."/>
            <person name="Pearson M."/>
            <person name="Priest M."/>
            <person name="Roberts A."/>
            <person name="Saif S."/>
            <person name="Shea T."/>
            <person name="Sisk P."/>
            <person name="Sykes S."/>
            <person name="Wortman J."/>
            <person name="Nusbaum C."/>
            <person name="Birren B."/>
        </authorList>
    </citation>
    <scope>NUCLEOTIDE SEQUENCE [LARGE SCALE GENOMIC DNA]</scope>
    <source>
        <strain evidence="2 3">CIP 70.18</strain>
    </source>
</reference>
<dbReference type="EMBL" id="APRN01000038">
    <property type="protein sequence ID" value="ENX56036.1"/>
    <property type="molecule type" value="Genomic_DNA"/>
</dbReference>
<evidence type="ECO:0000259" key="1">
    <source>
        <dbReference type="Pfam" id="PF11867"/>
    </source>
</evidence>
<accession>N9SN47</accession>
<protein>
    <recommendedName>
        <fullName evidence="1">Type I restriction enzyme HindI endonuclease subunit-like C-terminal domain-containing protein</fullName>
    </recommendedName>
</protein>
<comment type="caution">
    <text evidence="2">The sequence shown here is derived from an EMBL/GenBank/DDBJ whole genome shotgun (WGS) entry which is preliminary data.</text>
</comment>
<dbReference type="Pfam" id="PF11867">
    <property type="entry name" value="T1RH-like_C"/>
    <property type="match status" value="1"/>
</dbReference>
<dbReference type="HOGENOM" id="CLU_1954861_0_0_6"/>
<evidence type="ECO:0000313" key="2">
    <source>
        <dbReference type="EMBL" id="ENX56036.1"/>
    </source>
</evidence>
<dbReference type="Proteomes" id="UP000013084">
    <property type="component" value="Unassembled WGS sequence"/>
</dbReference>
<organism evidence="2 3">
    <name type="scientific">Acinetobacter higginsii</name>
    <dbReference type="NCBI Taxonomy" id="70347"/>
    <lineage>
        <taxon>Bacteria</taxon>
        <taxon>Pseudomonadati</taxon>
        <taxon>Pseudomonadota</taxon>
        <taxon>Gammaproteobacteria</taxon>
        <taxon>Moraxellales</taxon>
        <taxon>Moraxellaceae</taxon>
        <taxon>Acinetobacter</taxon>
    </lineage>
</organism>
<proteinExistence type="predicted"/>